<dbReference type="InterPro" id="IPR029058">
    <property type="entry name" value="AB_hydrolase_fold"/>
</dbReference>
<dbReference type="RefSeq" id="WP_151971748.1">
    <property type="nucleotide sequence ID" value="NZ_AP019860.1"/>
</dbReference>
<dbReference type="AlphaFoldDB" id="A0A5S9IUA0"/>
<evidence type="ECO:0000313" key="5">
    <source>
        <dbReference type="Proteomes" id="UP000326354"/>
    </source>
</evidence>
<evidence type="ECO:0000313" key="4">
    <source>
        <dbReference type="EMBL" id="BBM87746.1"/>
    </source>
</evidence>
<organism evidence="4 5">
    <name type="scientific">Uabimicrobium amorphum</name>
    <dbReference type="NCBI Taxonomy" id="2596890"/>
    <lineage>
        <taxon>Bacteria</taxon>
        <taxon>Pseudomonadati</taxon>
        <taxon>Planctomycetota</taxon>
        <taxon>Candidatus Uabimicrobiia</taxon>
        <taxon>Candidatus Uabimicrobiales</taxon>
        <taxon>Candidatus Uabimicrobiaceae</taxon>
        <taxon>Candidatus Uabimicrobium</taxon>
    </lineage>
</organism>
<dbReference type="SUPFAM" id="SSF53474">
    <property type="entry name" value="alpha/beta-Hydrolases"/>
    <property type="match status" value="1"/>
</dbReference>
<dbReference type="InterPro" id="IPR000073">
    <property type="entry name" value="AB_hydrolase_1"/>
</dbReference>
<dbReference type="Proteomes" id="UP000326354">
    <property type="component" value="Chromosome"/>
</dbReference>
<dbReference type="KEGG" id="uam:UABAM_06161"/>
<reference evidence="4 5" key="1">
    <citation type="submission" date="2019-08" db="EMBL/GenBank/DDBJ databases">
        <title>Complete genome sequence of Candidatus Uab amorphum.</title>
        <authorList>
            <person name="Shiratori T."/>
            <person name="Suzuki S."/>
            <person name="Kakizawa Y."/>
            <person name="Ishida K."/>
        </authorList>
    </citation>
    <scope>NUCLEOTIDE SEQUENCE [LARGE SCALE GENOMIC DNA]</scope>
    <source>
        <strain evidence="4 5">SRT547</strain>
    </source>
</reference>
<dbReference type="PANTHER" id="PTHR11005">
    <property type="entry name" value="LYSOSOMAL ACID LIPASE-RELATED"/>
    <property type="match status" value="1"/>
</dbReference>
<keyword evidence="2" id="KW-0443">Lipid metabolism</keyword>
<accession>A0A5S9IUA0</accession>
<gene>
    <name evidence="4" type="ORF">UABAM_06161</name>
</gene>
<dbReference type="Gene3D" id="3.40.50.1820">
    <property type="entry name" value="alpha/beta hydrolase"/>
    <property type="match status" value="1"/>
</dbReference>
<name>A0A5S9IUA0_UABAM</name>
<evidence type="ECO:0000256" key="1">
    <source>
        <dbReference type="ARBA" id="ARBA00022963"/>
    </source>
</evidence>
<protein>
    <submittedName>
        <fullName evidence="4">Hydrolase</fullName>
    </submittedName>
</protein>
<proteinExistence type="predicted"/>
<dbReference type="OrthoDB" id="282214at2"/>
<keyword evidence="4" id="KW-0378">Hydrolase</keyword>
<dbReference type="GO" id="GO:0016042">
    <property type="term" value="P:lipid catabolic process"/>
    <property type="evidence" value="ECO:0007669"/>
    <property type="project" value="UniProtKB-KW"/>
</dbReference>
<evidence type="ECO:0000256" key="2">
    <source>
        <dbReference type="ARBA" id="ARBA00023098"/>
    </source>
</evidence>
<dbReference type="EMBL" id="AP019860">
    <property type="protein sequence ID" value="BBM87746.1"/>
    <property type="molecule type" value="Genomic_DNA"/>
</dbReference>
<keyword evidence="5" id="KW-1185">Reference proteome</keyword>
<evidence type="ECO:0000259" key="3">
    <source>
        <dbReference type="Pfam" id="PF00561"/>
    </source>
</evidence>
<dbReference type="Pfam" id="PF00561">
    <property type="entry name" value="Abhydrolase_1"/>
    <property type="match status" value="1"/>
</dbReference>
<feature type="domain" description="AB hydrolase-1" evidence="3">
    <location>
        <begin position="27"/>
        <end position="126"/>
    </location>
</feature>
<sequence>MQQIEYTYTQDNVRLALARYKNPGGLPVILAHGLAQNSFFWDFPVKNHSFARYLFDKGYDVWLPCLRGHGRGALHSDNKSDWSWNIDDLAIYDVPAIIQKVLQMTSQKPFWVGHSMGGTLAYMYLQGALYTRRVVAKECIKIDGHVEYKNVHSAHVVACKEKADERNAQLNGLITVGSPVAMTWSHDPFLAKVINHPLWQELHVFSFLSNRKFLRSSLNKLPYLPVFSTLDVVEKMCGKWFQKMIHFPIAQIGTTKIFSLFWYPPNMNRHLVQTLMRESLNDICSQVLEQFADWIEHRTFRSFPNGNEKPHIYSEHFSAITLPLLIIAGEQDKIAKPSVLYREGFLKMGSAQKKYQCFDKFGHNDLCMGLRAPSKVFPYIEKWIAATTKHHFQ</sequence>
<keyword evidence="1" id="KW-0442">Lipid degradation</keyword>
<dbReference type="GO" id="GO:0016787">
    <property type="term" value="F:hydrolase activity"/>
    <property type="evidence" value="ECO:0007669"/>
    <property type="project" value="UniProtKB-KW"/>
</dbReference>